<accession>A0A264W3D4</accession>
<comment type="catalytic activity">
    <reaction evidence="16 17">
        <text>di-trans,octa-cis-undecaprenyl diphosphate + H2O = di-trans,octa-cis-undecaprenyl phosphate + phosphate + H(+)</text>
        <dbReference type="Rhea" id="RHEA:28094"/>
        <dbReference type="ChEBI" id="CHEBI:15377"/>
        <dbReference type="ChEBI" id="CHEBI:15378"/>
        <dbReference type="ChEBI" id="CHEBI:43474"/>
        <dbReference type="ChEBI" id="CHEBI:58405"/>
        <dbReference type="ChEBI" id="CHEBI:60392"/>
        <dbReference type="EC" id="3.6.1.27"/>
    </reaction>
</comment>
<keyword evidence="5 17" id="KW-1003">Cell membrane</keyword>
<evidence type="ECO:0000313" key="18">
    <source>
        <dbReference type="EMBL" id="OZS78118.1"/>
    </source>
</evidence>
<keyword evidence="6 17" id="KW-0812">Transmembrane</keyword>
<comment type="similarity">
    <text evidence="2 17">Belongs to the UppP family.</text>
</comment>
<evidence type="ECO:0000256" key="6">
    <source>
        <dbReference type="ARBA" id="ARBA00022692"/>
    </source>
</evidence>
<dbReference type="Pfam" id="PF02673">
    <property type="entry name" value="BacA"/>
    <property type="match status" value="1"/>
</dbReference>
<dbReference type="GO" id="GO:0008360">
    <property type="term" value="P:regulation of cell shape"/>
    <property type="evidence" value="ECO:0007669"/>
    <property type="project" value="UniProtKB-KW"/>
</dbReference>
<evidence type="ECO:0000256" key="8">
    <source>
        <dbReference type="ARBA" id="ARBA00022960"/>
    </source>
</evidence>
<feature type="transmembrane region" description="Helical" evidence="17">
    <location>
        <begin position="191"/>
        <end position="209"/>
    </location>
</feature>
<feature type="transmembrane region" description="Helical" evidence="17">
    <location>
        <begin position="93"/>
        <end position="111"/>
    </location>
</feature>
<evidence type="ECO:0000256" key="16">
    <source>
        <dbReference type="ARBA" id="ARBA00047594"/>
    </source>
</evidence>
<evidence type="ECO:0000256" key="17">
    <source>
        <dbReference type="HAMAP-Rule" id="MF_01006"/>
    </source>
</evidence>
<comment type="function">
    <text evidence="17">Catalyzes the dephosphorylation of undecaprenyl diphosphate (UPP). Confers resistance to bacitracin.</text>
</comment>
<keyword evidence="12 17" id="KW-0046">Antibiotic resistance</keyword>
<comment type="caution">
    <text evidence="18">The sequence shown here is derived from an EMBL/GenBank/DDBJ whole genome shotgun (WGS) entry which is preliminary data.</text>
</comment>
<evidence type="ECO:0000256" key="14">
    <source>
        <dbReference type="ARBA" id="ARBA00032707"/>
    </source>
</evidence>
<evidence type="ECO:0000256" key="1">
    <source>
        <dbReference type="ARBA" id="ARBA00004651"/>
    </source>
</evidence>
<keyword evidence="11 17" id="KW-0472">Membrane</keyword>
<feature type="transmembrane region" description="Helical" evidence="17">
    <location>
        <begin position="250"/>
        <end position="267"/>
    </location>
</feature>
<evidence type="ECO:0000313" key="19">
    <source>
        <dbReference type="Proteomes" id="UP000217065"/>
    </source>
</evidence>
<proteinExistence type="inferred from homology"/>
<keyword evidence="8 17" id="KW-0133">Cell shape</keyword>
<dbReference type="GO" id="GO:0005886">
    <property type="term" value="C:plasma membrane"/>
    <property type="evidence" value="ECO:0007669"/>
    <property type="project" value="UniProtKB-SubCell"/>
</dbReference>
<sequence>MEELIILLKYIFLGALQGFTEPIPISSSGHLVIAQELFGLEIRADDFTFEILMNFASLLAVLLIYRKDLIRLVMNSLSYVQHRSAEGKSDFQFVLYLIIATIPAGVIGLLFEDVIAEFFKSSKTVAVALIVTGIALFFIRNLKGRKNDGDLTWKDALIVGFAQAIALIPGISRSGATIVAAMGLGMKQETALRFSFLLFIPISLGLIIVKIPDLALGDMWLPYLLAFLFSFGFSYFALKWFMNIMARGNLIYFTVYCLVVGFGFLIFG</sequence>
<dbReference type="HAMAP" id="MF_01006">
    <property type="entry name" value="Undec_diphosphatase"/>
    <property type="match status" value="1"/>
</dbReference>
<protein>
    <recommendedName>
        <fullName evidence="4 17">Undecaprenyl-diphosphatase</fullName>
        <ecNumber evidence="3 17">3.6.1.27</ecNumber>
    </recommendedName>
    <alternativeName>
        <fullName evidence="15 17">Bacitracin resistance protein</fullName>
    </alternativeName>
    <alternativeName>
        <fullName evidence="14 17">Undecaprenyl pyrophosphate phosphatase</fullName>
    </alternativeName>
</protein>
<dbReference type="InterPro" id="IPR003824">
    <property type="entry name" value="UppP"/>
</dbReference>
<dbReference type="GO" id="GO:0046677">
    <property type="term" value="P:response to antibiotic"/>
    <property type="evidence" value="ECO:0007669"/>
    <property type="project" value="UniProtKB-UniRule"/>
</dbReference>
<reference evidence="18 19" key="1">
    <citation type="submission" date="2017-07" db="EMBL/GenBank/DDBJ databases">
        <title>Tetzosporium hominis gen.nov. sp.nov.</title>
        <authorList>
            <person name="Tetz G."/>
            <person name="Tetz V."/>
        </authorList>
    </citation>
    <scope>NUCLEOTIDE SEQUENCE [LARGE SCALE GENOMIC DNA]</scope>
    <source>
        <strain evidence="18 19">VT-49</strain>
    </source>
</reference>
<dbReference type="RefSeq" id="WP_094942765.1">
    <property type="nucleotide sequence ID" value="NZ_NOKQ01000204.1"/>
</dbReference>
<evidence type="ECO:0000256" key="7">
    <source>
        <dbReference type="ARBA" id="ARBA00022801"/>
    </source>
</evidence>
<feature type="transmembrane region" description="Helical" evidence="17">
    <location>
        <begin position="47"/>
        <end position="65"/>
    </location>
</feature>
<evidence type="ECO:0000256" key="4">
    <source>
        <dbReference type="ARBA" id="ARBA00021581"/>
    </source>
</evidence>
<dbReference type="EMBL" id="NOKQ01000204">
    <property type="protein sequence ID" value="OZS78118.1"/>
    <property type="molecule type" value="Genomic_DNA"/>
</dbReference>
<feature type="transmembrane region" description="Helical" evidence="17">
    <location>
        <begin position="123"/>
        <end position="139"/>
    </location>
</feature>
<dbReference type="Proteomes" id="UP000217065">
    <property type="component" value="Unassembled WGS sequence"/>
</dbReference>
<keyword evidence="10 17" id="KW-1133">Transmembrane helix</keyword>
<evidence type="ECO:0000256" key="15">
    <source>
        <dbReference type="ARBA" id="ARBA00032932"/>
    </source>
</evidence>
<evidence type="ECO:0000256" key="12">
    <source>
        <dbReference type="ARBA" id="ARBA00023251"/>
    </source>
</evidence>
<evidence type="ECO:0000256" key="3">
    <source>
        <dbReference type="ARBA" id="ARBA00012374"/>
    </source>
</evidence>
<dbReference type="GO" id="GO:0009252">
    <property type="term" value="P:peptidoglycan biosynthetic process"/>
    <property type="evidence" value="ECO:0007669"/>
    <property type="project" value="UniProtKB-KW"/>
</dbReference>
<keyword evidence="19" id="KW-1185">Reference proteome</keyword>
<evidence type="ECO:0000256" key="5">
    <source>
        <dbReference type="ARBA" id="ARBA00022475"/>
    </source>
</evidence>
<evidence type="ECO:0000256" key="13">
    <source>
        <dbReference type="ARBA" id="ARBA00023316"/>
    </source>
</evidence>
<evidence type="ECO:0000256" key="9">
    <source>
        <dbReference type="ARBA" id="ARBA00022984"/>
    </source>
</evidence>
<keyword evidence="9 17" id="KW-0573">Peptidoglycan synthesis</keyword>
<name>A0A264W3D4_9BACL</name>
<comment type="subcellular location">
    <subcellularLocation>
        <location evidence="1 17">Cell membrane</location>
        <topology evidence="1 17">Multi-pass membrane protein</topology>
    </subcellularLocation>
</comment>
<dbReference type="AlphaFoldDB" id="A0A264W3D4"/>
<evidence type="ECO:0000256" key="10">
    <source>
        <dbReference type="ARBA" id="ARBA00022989"/>
    </source>
</evidence>
<dbReference type="PANTHER" id="PTHR30622">
    <property type="entry name" value="UNDECAPRENYL-DIPHOSPHATASE"/>
    <property type="match status" value="1"/>
</dbReference>
<keyword evidence="7 17" id="KW-0378">Hydrolase</keyword>
<keyword evidence="13 17" id="KW-0961">Cell wall biogenesis/degradation</keyword>
<dbReference type="EC" id="3.6.1.27" evidence="3 17"/>
<evidence type="ECO:0000256" key="2">
    <source>
        <dbReference type="ARBA" id="ARBA00010621"/>
    </source>
</evidence>
<dbReference type="GO" id="GO:0071555">
    <property type="term" value="P:cell wall organization"/>
    <property type="evidence" value="ECO:0007669"/>
    <property type="project" value="UniProtKB-KW"/>
</dbReference>
<gene>
    <name evidence="17" type="primary">uppP</name>
    <name evidence="18" type="ORF">CF394_07755</name>
</gene>
<feature type="transmembrane region" description="Helical" evidence="17">
    <location>
        <begin position="221"/>
        <end position="238"/>
    </location>
</feature>
<evidence type="ECO:0000256" key="11">
    <source>
        <dbReference type="ARBA" id="ARBA00023136"/>
    </source>
</evidence>
<comment type="miscellaneous">
    <text evidence="17">Bacitracin is thought to be involved in the inhibition of peptidoglycan synthesis by sequestering undecaprenyl diphosphate, thereby reducing the pool of lipid carrier available.</text>
</comment>
<organism evidence="18 19">
    <name type="scientific">Tetzosporium hominis</name>
    <dbReference type="NCBI Taxonomy" id="2020506"/>
    <lineage>
        <taxon>Bacteria</taxon>
        <taxon>Bacillati</taxon>
        <taxon>Bacillota</taxon>
        <taxon>Bacilli</taxon>
        <taxon>Bacillales</taxon>
        <taxon>Caryophanaceae</taxon>
        <taxon>Tetzosporium</taxon>
    </lineage>
</organism>
<dbReference type="OrthoDB" id="9808289at2"/>
<dbReference type="PANTHER" id="PTHR30622:SF2">
    <property type="entry name" value="UNDECAPRENYL-DIPHOSPHATASE"/>
    <property type="match status" value="1"/>
</dbReference>
<dbReference type="GO" id="GO:0050380">
    <property type="term" value="F:undecaprenyl-diphosphatase activity"/>
    <property type="evidence" value="ECO:0007669"/>
    <property type="project" value="UniProtKB-UniRule"/>
</dbReference>